<evidence type="ECO:0000313" key="1">
    <source>
        <dbReference type="EMBL" id="QMR42734.1"/>
    </source>
</evidence>
<gene>
    <name evidence="1" type="ORF">HV331_20840</name>
</gene>
<dbReference type="AlphaFoldDB" id="A0AAP9R282"/>
<sequence>MGRTPSKNSKTGLEVIARRRGEGRIRGSGDWMQFKSSTDGVWYRIQDADMAHLTDAVKYWNQKGGYYGPKSREVRAFMRDSRNYELEYYGHNRSQGALLPDRYKHSGDFIGPEEKSQYFQ</sequence>
<organism evidence="1 2">
    <name type="scientific">Klebsiella aerogenes</name>
    <name type="common">Enterobacter aerogenes</name>
    <dbReference type="NCBI Taxonomy" id="548"/>
    <lineage>
        <taxon>Bacteria</taxon>
        <taxon>Pseudomonadati</taxon>
        <taxon>Pseudomonadota</taxon>
        <taxon>Gammaproteobacteria</taxon>
        <taxon>Enterobacterales</taxon>
        <taxon>Enterobacteriaceae</taxon>
        <taxon>Klebsiella/Raoultella group</taxon>
        <taxon>Klebsiella</taxon>
    </lineage>
</organism>
<name>A0AAP9R282_KLEAE</name>
<dbReference type="EMBL" id="CP055904">
    <property type="protein sequence ID" value="QMR42734.1"/>
    <property type="molecule type" value="Genomic_DNA"/>
</dbReference>
<reference evidence="2" key="1">
    <citation type="submission" date="2020-06" db="EMBL/GenBank/DDBJ databases">
        <title>REHAB project genomes.</title>
        <authorList>
            <person name="Shaw L.P."/>
        </authorList>
    </citation>
    <scope>NUCLEOTIDE SEQUENCE [LARGE SCALE GENOMIC DNA]</scope>
    <source>
        <strain evidence="2">RHBSTW-00938</strain>
    </source>
</reference>
<evidence type="ECO:0008006" key="3">
    <source>
        <dbReference type="Google" id="ProtNLM"/>
    </source>
</evidence>
<dbReference type="Proteomes" id="UP000514462">
    <property type="component" value="Chromosome"/>
</dbReference>
<accession>A0AAP9R282</accession>
<proteinExistence type="predicted"/>
<protein>
    <recommendedName>
        <fullName evidence="3">Rhs family protein</fullName>
    </recommendedName>
</protein>
<evidence type="ECO:0000313" key="2">
    <source>
        <dbReference type="Proteomes" id="UP000514462"/>
    </source>
</evidence>